<reference evidence="1 2" key="1">
    <citation type="journal article" date="2019" name="Nat. Med.">
        <title>A library of human gut bacterial isolates paired with longitudinal multiomics data enables mechanistic microbiome research.</title>
        <authorList>
            <person name="Poyet M."/>
            <person name="Groussin M."/>
            <person name="Gibbons S.M."/>
            <person name="Avila-Pacheco J."/>
            <person name="Jiang X."/>
            <person name="Kearney S.M."/>
            <person name="Perrotta A.R."/>
            <person name="Berdy B."/>
            <person name="Zhao S."/>
            <person name="Lieberman T.D."/>
            <person name="Swanson P.K."/>
            <person name="Smith M."/>
            <person name="Roesemann S."/>
            <person name="Alexander J.E."/>
            <person name="Rich S.A."/>
            <person name="Livny J."/>
            <person name="Vlamakis H."/>
            <person name="Clish C."/>
            <person name="Bullock K."/>
            <person name="Deik A."/>
            <person name="Scott J."/>
            <person name="Pierce K.A."/>
            <person name="Xavier R.J."/>
            <person name="Alm E.J."/>
        </authorList>
    </citation>
    <scope>NUCLEOTIDE SEQUENCE [LARGE SCALE GENOMIC DNA]</scope>
    <source>
        <strain evidence="1 2">BIOML-A7</strain>
    </source>
</reference>
<protein>
    <recommendedName>
        <fullName evidence="3">DUF3795 domain-containing protein</fullName>
    </recommendedName>
</protein>
<dbReference type="EMBL" id="VVYW01000022">
    <property type="protein sequence ID" value="KAA5404568.1"/>
    <property type="molecule type" value="Genomic_DNA"/>
</dbReference>
<dbReference type="InterPro" id="IPR024227">
    <property type="entry name" value="DUF3795"/>
</dbReference>
<sequence length="203" mass="23622">MKVVKQIENLLPYPKEKAPKKKTVNNDVHPYLHLPNIGQQTEQDLLQMGYTSLGSLKGKSPEELYQQECDMKGCIVDRCQLYVYRALIYYIESDKPDKEKSKWWYWKDDYCDPSPCGAKCIDCPSFPNECKGCKKIKGKVFWLQYTGDDICPIWKCCKEEKRKNCGGCPHLPCSRFMKDPSISDEENDRNLKRMIDNLSKVNS</sequence>
<proteinExistence type="predicted"/>
<dbReference type="Pfam" id="PF12675">
    <property type="entry name" value="DUF3795"/>
    <property type="match status" value="1"/>
</dbReference>
<evidence type="ECO:0000313" key="1">
    <source>
        <dbReference type="EMBL" id="KAA5404568.1"/>
    </source>
</evidence>
<dbReference type="InterPro" id="IPR021725">
    <property type="entry name" value="Cdd1"/>
</dbReference>
<comment type="caution">
    <text evidence="1">The sequence shown here is derived from an EMBL/GenBank/DDBJ whole genome shotgun (WGS) entry which is preliminary data.</text>
</comment>
<dbReference type="AlphaFoldDB" id="A0A5M6A4A9"/>
<accession>A0A5M6A4A9</accession>
<organism evidence="1 2">
    <name type="scientific">Bacteroides cellulosilyticus</name>
    <dbReference type="NCBI Taxonomy" id="246787"/>
    <lineage>
        <taxon>Bacteria</taxon>
        <taxon>Pseudomonadati</taxon>
        <taxon>Bacteroidota</taxon>
        <taxon>Bacteroidia</taxon>
        <taxon>Bacteroidales</taxon>
        <taxon>Bacteroidaceae</taxon>
        <taxon>Bacteroides</taxon>
    </lineage>
</organism>
<dbReference type="Pfam" id="PF11731">
    <property type="entry name" value="Cdd1"/>
    <property type="match status" value="1"/>
</dbReference>
<gene>
    <name evidence="1" type="ORF">F2Y86_21585</name>
</gene>
<evidence type="ECO:0000313" key="2">
    <source>
        <dbReference type="Proteomes" id="UP000325055"/>
    </source>
</evidence>
<evidence type="ECO:0008006" key="3">
    <source>
        <dbReference type="Google" id="ProtNLM"/>
    </source>
</evidence>
<name>A0A5M6A4A9_9BACE</name>
<dbReference type="Proteomes" id="UP000325055">
    <property type="component" value="Unassembled WGS sequence"/>
</dbReference>